<accession>A0AAW6KF90</accession>
<evidence type="ECO:0000313" key="2">
    <source>
        <dbReference type="Proteomes" id="UP001216709"/>
    </source>
</evidence>
<proteinExistence type="predicted"/>
<dbReference type="RefSeq" id="WP_274685720.1">
    <property type="nucleotide sequence ID" value="NZ_JARAFO010000191.1"/>
</dbReference>
<protein>
    <submittedName>
        <fullName evidence="1">Uncharacterized protein</fullName>
    </submittedName>
</protein>
<name>A0AAW6KF90_9BACI</name>
<reference evidence="1" key="1">
    <citation type="submission" date="2022-12" db="EMBL/GenBank/DDBJ databases">
        <title>Draft Genome Sequences of Bacillus licheniformis and Bacillus paralicheniformis strains isolated from Irish skim milk powders.</title>
        <authorList>
            <person name="Lourenco A."/>
            <person name="Li F."/>
            <person name="Geraldine D."/>
            <person name="Tobin J.T."/>
            <person name="Butler F."/>
            <person name="Jordan K."/>
            <person name="Obrien T."/>
        </authorList>
    </citation>
    <scope>NUCLEOTIDE SEQUENCE</scope>
    <source>
        <strain evidence="1">3370</strain>
    </source>
</reference>
<dbReference type="Proteomes" id="UP001216709">
    <property type="component" value="Unassembled WGS sequence"/>
</dbReference>
<dbReference type="AlphaFoldDB" id="A0AAW6KF90"/>
<organism evidence="1 2">
    <name type="scientific">Bacillus paralicheniformis</name>
    <dbReference type="NCBI Taxonomy" id="1648923"/>
    <lineage>
        <taxon>Bacteria</taxon>
        <taxon>Bacillati</taxon>
        <taxon>Bacillota</taxon>
        <taxon>Bacilli</taxon>
        <taxon>Bacillales</taxon>
        <taxon>Bacillaceae</taxon>
        <taxon>Bacillus</taxon>
    </lineage>
</organism>
<comment type="caution">
    <text evidence="1">The sequence shown here is derived from an EMBL/GenBank/DDBJ whole genome shotgun (WGS) entry which is preliminary data.</text>
</comment>
<sequence>MLTSLAIWYLRKRKLSVLIGFEAIDGQVKPQNNRTFVYDNTLRNTVFKSPDGEELILPKGKFSITRKSKLNY</sequence>
<evidence type="ECO:0000313" key="1">
    <source>
        <dbReference type="EMBL" id="MDE1454783.1"/>
    </source>
</evidence>
<dbReference type="EMBL" id="JARAFO010000191">
    <property type="protein sequence ID" value="MDE1454783.1"/>
    <property type="molecule type" value="Genomic_DNA"/>
</dbReference>
<gene>
    <name evidence="1" type="ORF">PVN32_21785</name>
</gene>